<keyword evidence="7" id="KW-0645">Protease</keyword>
<dbReference type="PROSITE" id="PS52035">
    <property type="entry name" value="PEPTIDASE_M14"/>
    <property type="match status" value="1"/>
</dbReference>
<keyword evidence="8" id="KW-1185">Reference proteome</keyword>
<comment type="similarity">
    <text evidence="2 5">Belongs to the peptidase M14 family.</text>
</comment>
<dbReference type="Pfam" id="PF20009">
    <property type="entry name" value="GEVED"/>
    <property type="match status" value="1"/>
</dbReference>
<evidence type="ECO:0000313" key="7">
    <source>
        <dbReference type="EMBL" id="MBU2711195.1"/>
    </source>
</evidence>
<organism evidence="7 8">
    <name type="scientific">Zooshikella harenae</name>
    <dbReference type="NCBI Taxonomy" id="2827238"/>
    <lineage>
        <taxon>Bacteria</taxon>
        <taxon>Pseudomonadati</taxon>
        <taxon>Pseudomonadota</taxon>
        <taxon>Gammaproteobacteria</taxon>
        <taxon>Oceanospirillales</taxon>
        <taxon>Zooshikellaceae</taxon>
        <taxon>Zooshikella</taxon>
    </lineage>
</organism>
<dbReference type="SUPFAM" id="SSF53187">
    <property type="entry name" value="Zn-dependent exopeptidases"/>
    <property type="match status" value="1"/>
</dbReference>
<dbReference type="InterPro" id="IPR057247">
    <property type="entry name" value="CARBOXYPEPT_ZN_2"/>
</dbReference>
<gene>
    <name evidence="7" type="ORF">KCG35_08990</name>
</gene>
<evidence type="ECO:0000313" key="8">
    <source>
        <dbReference type="Proteomes" id="UP000690515"/>
    </source>
</evidence>
<keyword evidence="7" id="KW-0121">Carboxypeptidase</keyword>
<feature type="domain" description="Peptidase M14" evidence="6">
    <location>
        <begin position="141"/>
        <end position="450"/>
    </location>
</feature>
<feature type="active site" description="Proton donor/acceptor" evidence="5">
    <location>
        <position position="420"/>
    </location>
</feature>
<comment type="cofactor">
    <cofactor evidence="1">
        <name>Zn(2+)</name>
        <dbReference type="ChEBI" id="CHEBI:29105"/>
    </cofactor>
</comment>
<dbReference type="Proteomes" id="UP000690515">
    <property type="component" value="Unassembled WGS sequence"/>
</dbReference>
<dbReference type="PANTHER" id="PTHR11705">
    <property type="entry name" value="PROTEASE FAMILY M14 CARBOXYPEPTIDASE A,B"/>
    <property type="match status" value="1"/>
</dbReference>
<dbReference type="EMBL" id="JAGSOY010000016">
    <property type="protein sequence ID" value="MBU2711195.1"/>
    <property type="molecule type" value="Genomic_DNA"/>
</dbReference>
<dbReference type="PROSITE" id="PS00133">
    <property type="entry name" value="CARBOXYPEPT_ZN_2"/>
    <property type="match status" value="1"/>
</dbReference>
<proteinExistence type="inferred from homology"/>
<dbReference type="SMART" id="SM00631">
    <property type="entry name" value="Zn_pept"/>
    <property type="match status" value="1"/>
</dbReference>
<evidence type="ECO:0000256" key="2">
    <source>
        <dbReference type="ARBA" id="ARBA00005988"/>
    </source>
</evidence>
<dbReference type="Gene3D" id="3.40.630.10">
    <property type="entry name" value="Zn peptidases"/>
    <property type="match status" value="1"/>
</dbReference>
<keyword evidence="7" id="KW-0378">Hydrolase</keyword>
<dbReference type="GO" id="GO:0004180">
    <property type="term" value="F:carboxypeptidase activity"/>
    <property type="evidence" value="ECO:0007669"/>
    <property type="project" value="UniProtKB-KW"/>
</dbReference>
<keyword evidence="4" id="KW-0862">Zinc</keyword>
<dbReference type="InterPro" id="IPR045474">
    <property type="entry name" value="GEVED"/>
</dbReference>
<accession>A0ABS5ZD45</accession>
<name>A0ABS5ZD45_9GAMM</name>
<sequence length="733" mass="81469">MFKPNNKSIWCVLPFSWLLVEGSQAKDPSFLNHNNDVVIDHQETIYKVFFPNKSLARQAAISFHGQLLETDYKSGYMIMELTDEDKDKLKVYGFTFKTAEQWVKARDRKLKAIRQQIKQRAILSERGERRALMSGIPGYPCYQTVEETFQAALTFTQNYPTLTEWLDVGNSWEKEAGKGGHDIKVLKLTNKNIAGSKPILFANSAIHAREYTTAPLSLAFARYLLEGYGEDADATWILDNHEVHLMLMTNPDGRKKAESGNYWRKNTNQNYCGATSSNRGADLNRNFSFSWNTVSGGSSGNQCNETYRGSAPASEPEIKAIEHYVRNLFPDRRGPDDDDAAPLDTMGLHLDIHSYSELVLWPWGTTNKAAPNGKQLQTLGRKFAFFNGYMPQQSIGLYPTDGTSDGVSYGELGVPAYTFELGTQFFQSCSTFENKILPDNLAALIYAAKVVRAPYMIPSGPDVTSLALNNKKDVAQGVPVTLSASVTDTRFSTRNGSESTQSIMAAEYYIDVPPWNKGAIAISLQAVDGRFDEKTEAVSGLVDTSELPVGKHMLYVRSQDADGHWGALSAIFLPVTDGPDVNYCQAESINSSDEWIGKIQVEQFSHTSGASNYSDFTEAKTGKTIPLILGANNVTLTPDFAGRAYGEYWKIWIDFNRDGDFEDSGEMVFDPGTSSTSTQRGVITIGSQMIPHKSSDIKTRMRVVMRYKDAPSPCGRFTYGEVEDYTVEIPSSN</sequence>
<keyword evidence="3" id="KW-0479">Metal-binding</keyword>
<evidence type="ECO:0000256" key="5">
    <source>
        <dbReference type="PROSITE-ProRule" id="PRU01379"/>
    </source>
</evidence>
<evidence type="ECO:0000256" key="1">
    <source>
        <dbReference type="ARBA" id="ARBA00001947"/>
    </source>
</evidence>
<dbReference type="InterPro" id="IPR000834">
    <property type="entry name" value="Peptidase_M14"/>
</dbReference>
<reference evidence="7 8" key="1">
    <citation type="submission" date="2021-04" db="EMBL/GenBank/DDBJ databases">
        <authorList>
            <person name="Pira H."/>
            <person name="Risdian C."/>
            <person name="Wink J."/>
        </authorList>
    </citation>
    <scope>NUCLEOTIDE SEQUENCE [LARGE SCALE GENOMIC DNA]</scope>
    <source>
        <strain evidence="7 8">WH53</strain>
    </source>
</reference>
<evidence type="ECO:0000256" key="4">
    <source>
        <dbReference type="ARBA" id="ARBA00022833"/>
    </source>
</evidence>
<evidence type="ECO:0000256" key="3">
    <source>
        <dbReference type="ARBA" id="ARBA00022723"/>
    </source>
</evidence>
<dbReference type="RefSeq" id="WP_215819358.1">
    <property type="nucleotide sequence ID" value="NZ_JAGSOY010000016.1"/>
</dbReference>
<protein>
    <submittedName>
        <fullName evidence="7">Carboxypeptidase</fullName>
    </submittedName>
</protein>
<evidence type="ECO:0000259" key="6">
    <source>
        <dbReference type="PROSITE" id="PS52035"/>
    </source>
</evidence>
<dbReference type="PANTHER" id="PTHR11705:SF119">
    <property type="entry name" value="OS02G0119300 PROTEIN"/>
    <property type="match status" value="1"/>
</dbReference>
<comment type="caution">
    <text evidence="7">The sequence shown here is derived from an EMBL/GenBank/DDBJ whole genome shotgun (WGS) entry which is preliminary data.</text>
</comment>
<dbReference type="Pfam" id="PF00246">
    <property type="entry name" value="Peptidase_M14"/>
    <property type="match status" value="1"/>
</dbReference>